<comment type="caution">
    <text evidence="4">The sequence shown here is derived from an EMBL/GenBank/DDBJ whole genome shotgun (WGS) entry which is preliminary data.</text>
</comment>
<dbReference type="EMBL" id="LJSN01000005">
    <property type="protein sequence ID" value="PNE35962.1"/>
    <property type="molecule type" value="Genomic_DNA"/>
</dbReference>
<dbReference type="PANTHER" id="PTHR35936">
    <property type="entry name" value="MEMBRANE-BOUND LYTIC MUREIN TRANSGLYCOSYLASE F"/>
    <property type="match status" value="1"/>
</dbReference>
<evidence type="ECO:0000313" key="5">
    <source>
        <dbReference type="Proteomes" id="UP000236047"/>
    </source>
</evidence>
<dbReference type="RefSeq" id="WP_258018387.1">
    <property type="nucleotide sequence ID" value="NZ_LJSN01000005.1"/>
</dbReference>
<feature type="signal peptide" evidence="2">
    <location>
        <begin position="1"/>
        <end position="21"/>
    </location>
</feature>
<keyword evidence="1 2" id="KW-0732">Signal</keyword>
<dbReference type="PANTHER" id="PTHR35936:SF17">
    <property type="entry name" value="ARGININE-BINDING EXTRACELLULAR PROTEIN ARTP"/>
    <property type="match status" value="1"/>
</dbReference>
<dbReference type="SMART" id="SM00062">
    <property type="entry name" value="PBPb"/>
    <property type="match status" value="1"/>
</dbReference>
<evidence type="ECO:0000256" key="1">
    <source>
        <dbReference type="ARBA" id="ARBA00022729"/>
    </source>
</evidence>
<keyword evidence="5" id="KW-1185">Reference proteome</keyword>
<gene>
    <name evidence="4" type="ORF">AOB60_37960</name>
</gene>
<dbReference type="Pfam" id="PF00497">
    <property type="entry name" value="SBP_bac_3"/>
    <property type="match status" value="1"/>
</dbReference>
<sequence>MTTRITRTAALLALATLTATACGTNQPPSLFTKGQVSVGVKSDQPGTSYLDGYDFNGFDITVARQLLKKLGTEPNFAAVPSERRTTAVTEGRQDLVIATFSITDERSAKVDFVGPYATTPQGVMVRKDDHRINNLSDLRGKSVCAWSGTTSGTALQKIPGLVFSGKTTADGCVRALENHQVDAVSTDTVILYGFAQSKQYPNLKVVPGIDIDSTNRYGIAMQKGHREDCYKLRDALRDYLNSSDWKRDFSTELPVVPEADAHWEAHYKPNADDLDKYSCRDKSAP</sequence>
<feature type="chain" id="PRO_5014634099" description="Solute-binding protein family 3/N-terminal domain-containing protein" evidence="2">
    <location>
        <begin position="22"/>
        <end position="285"/>
    </location>
</feature>
<dbReference type="Proteomes" id="UP000236047">
    <property type="component" value="Unassembled WGS sequence"/>
</dbReference>
<proteinExistence type="predicted"/>
<accession>A0A2N8P4J4</accession>
<organism evidence="4 5">
    <name type="scientific">Streptomyces noursei</name>
    <name type="common">Streptomyces albulus</name>
    <dbReference type="NCBI Taxonomy" id="1971"/>
    <lineage>
        <taxon>Bacteria</taxon>
        <taxon>Bacillati</taxon>
        <taxon>Actinomycetota</taxon>
        <taxon>Actinomycetes</taxon>
        <taxon>Kitasatosporales</taxon>
        <taxon>Streptomycetaceae</taxon>
        <taxon>Streptomyces</taxon>
    </lineage>
</organism>
<dbReference type="Gene3D" id="3.40.190.10">
    <property type="entry name" value="Periplasmic binding protein-like II"/>
    <property type="match status" value="2"/>
</dbReference>
<evidence type="ECO:0000259" key="3">
    <source>
        <dbReference type="SMART" id="SM00062"/>
    </source>
</evidence>
<protein>
    <recommendedName>
        <fullName evidence="3">Solute-binding protein family 3/N-terminal domain-containing protein</fullName>
    </recommendedName>
</protein>
<evidence type="ECO:0000313" key="4">
    <source>
        <dbReference type="EMBL" id="PNE35962.1"/>
    </source>
</evidence>
<dbReference type="InterPro" id="IPR001638">
    <property type="entry name" value="Solute-binding_3/MltF_N"/>
</dbReference>
<feature type="domain" description="Solute-binding protein family 3/N-terminal" evidence="3">
    <location>
        <begin position="35"/>
        <end position="253"/>
    </location>
</feature>
<name>A0A2N8P4J4_STRNR</name>
<dbReference type="PROSITE" id="PS51257">
    <property type="entry name" value="PROKAR_LIPOPROTEIN"/>
    <property type="match status" value="1"/>
</dbReference>
<evidence type="ECO:0000256" key="2">
    <source>
        <dbReference type="SAM" id="SignalP"/>
    </source>
</evidence>
<dbReference type="AlphaFoldDB" id="A0A2N8P4J4"/>
<dbReference type="SUPFAM" id="SSF53850">
    <property type="entry name" value="Periplasmic binding protein-like II"/>
    <property type="match status" value="1"/>
</dbReference>
<reference evidence="5" key="1">
    <citation type="submission" date="2015-09" db="EMBL/GenBank/DDBJ databases">
        <authorList>
            <person name="Graham D.E."/>
            <person name="Mahan K.M."/>
            <person name="Klingeman D.M."/>
            <person name="Fida T."/>
            <person name="Giannone R.J."/>
            <person name="Hettich R.L."/>
            <person name="Parry R.J."/>
            <person name="Spain J.C."/>
        </authorList>
    </citation>
    <scope>NUCLEOTIDE SEQUENCE [LARGE SCALE GENOMIC DNA]</scope>
    <source>
        <strain evidence="5">JCM 4701</strain>
    </source>
</reference>